<reference evidence="2" key="1">
    <citation type="submission" date="2020-09" db="EMBL/GenBank/DDBJ databases">
        <title>Genome-Enabled Discovery of Anthraquinone Biosynthesis in Senna tora.</title>
        <authorList>
            <person name="Kang S.-H."/>
            <person name="Pandey R.P."/>
            <person name="Lee C.-M."/>
            <person name="Sim J.-S."/>
            <person name="Jeong J.-T."/>
            <person name="Choi B.-S."/>
            <person name="Jung M."/>
            <person name="Ginzburg D."/>
            <person name="Zhao K."/>
            <person name="Won S.Y."/>
            <person name="Oh T.-J."/>
            <person name="Yu Y."/>
            <person name="Kim N.-H."/>
            <person name="Lee O.R."/>
            <person name="Lee T.-H."/>
            <person name="Bashyal P."/>
            <person name="Kim T.-S."/>
            <person name="Lee W.-H."/>
            <person name="Kawkins C."/>
            <person name="Kim C.-K."/>
            <person name="Kim J.S."/>
            <person name="Ahn B.O."/>
            <person name="Rhee S.Y."/>
            <person name="Sohng J.K."/>
        </authorList>
    </citation>
    <scope>NUCLEOTIDE SEQUENCE</scope>
    <source>
        <tissue evidence="2">Leaf</tissue>
    </source>
</reference>
<dbReference type="Proteomes" id="UP000634136">
    <property type="component" value="Unassembled WGS sequence"/>
</dbReference>
<evidence type="ECO:0000313" key="2">
    <source>
        <dbReference type="EMBL" id="KAF7815959.1"/>
    </source>
</evidence>
<feature type="compositionally biased region" description="Basic and acidic residues" evidence="1">
    <location>
        <begin position="56"/>
        <end position="73"/>
    </location>
</feature>
<keyword evidence="3" id="KW-1185">Reference proteome</keyword>
<organism evidence="2 3">
    <name type="scientific">Senna tora</name>
    <dbReference type="NCBI Taxonomy" id="362788"/>
    <lineage>
        <taxon>Eukaryota</taxon>
        <taxon>Viridiplantae</taxon>
        <taxon>Streptophyta</taxon>
        <taxon>Embryophyta</taxon>
        <taxon>Tracheophyta</taxon>
        <taxon>Spermatophyta</taxon>
        <taxon>Magnoliopsida</taxon>
        <taxon>eudicotyledons</taxon>
        <taxon>Gunneridae</taxon>
        <taxon>Pentapetalae</taxon>
        <taxon>rosids</taxon>
        <taxon>fabids</taxon>
        <taxon>Fabales</taxon>
        <taxon>Fabaceae</taxon>
        <taxon>Caesalpinioideae</taxon>
        <taxon>Cassia clade</taxon>
        <taxon>Senna</taxon>
    </lineage>
</organism>
<comment type="caution">
    <text evidence="2">The sequence shown here is derived from an EMBL/GenBank/DDBJ whole genome shotgun (WGS) entry which is preliminary data.</text>
</comment>
<accession>A0A834WG87</accession>
<dbReference type="AlphaFoldDB" id="A0A834WG87"/>
<proteinExistence type="predicted"/>
<evidence type="ECO:0000256" key="1">
    <source>
        <dbReference type="SAM" id="MobiDB-lite"/>
    </source>
</evidence>
<feature type="compositionally biased region" description="Acidic residues" evidence="1">
    <location>
        <begin position="74"/>
        <end position="84"/>
    </location>
</feature>
<sequence>MISSRSFQRLQVTRTGCSTKLTRIKQPELEVLQTDQKARIQKKRTTDPKNSNRQKSLCEKQELKGRARESELRDENDEAEEESAYPEIAMDMGFVRVCVCVCKPCRSLGNGHPIQLKM</sequence>
<protein>
    <submittedName>
        <fullName evidence="2">Uncharacterized protein</fullName>
    </submittedName>
</protein>
<name>A0A834WG87_9FABA</name>
<dbReference type="EMBL" id="JAAIUW010000009">
    <property type="protein sequence ID" value="KAF7815959.1"/>
    <property type="molecule type" value="Genomic_DNA"/>
</dbReference>
<gene>
    <name evidence="2" type="ORF">G2W53_029928</name>
</gene>
<feature type="region of interest" description="Disordered" evidence="1">
    <location>
        <begin position="35"/>
        <end position="86"/>
    </location>
</feature>
<evidence type="ECO:0000313" key="3">
    <source>
        <dbReference type="Proteomes" id="UP000634136"/>
    </source>
</evidence>